<gene>
    <name evidence="2" type="ORF">WJX72_004251</name>
</gene>
<keyword evidence="3" id="KW-1185">Reference proteome</keyword>
<feature type="signal peptide" evidence="1">
    <location>
        <begin position="1"/>
        <end position="34"/>
    </location>
</feature>
<dbReference type="Proteomes" id="UP001489004">
    <property type="component" value="Unassembled WGS sequence"/>
</dbReference>
<sequence>MHTNMSPGGIMGQPNTFRLTVLACLVLLVAGSCSDNVMDGRETDINCGGNCGKCVDGKKCKINNDCISDICDRNVCVSCNDAAKNGAETDVDCARRFAREGKWTAVRRSAAWIP</sequence>
<organism evidence="2 3">
    <name type="scientific">[Myrmecia] bisecta</name>
    <dbReference type="NCBI Taxonomy" id="41462"/>
    <lineage>
        <taxon>Eukaryota</taxon>
        <taxon>Viridiplantae</taxon>
        <taxon>Chlorophyta</taxon>
        <taxon>core chlorophytes</taxon>
        <taxon>Trebouxiophyceae</taxon>
        <taxon>Trebouxiales</taxon>
        <taxon>Trebouxiaceae</taxon>
        <taxon>Myrmecia</taxon>
    </lineage>
</organism>
<evidence type="ECO:0000313" key="3">
    <source>
        <dbReference type="Proteomes" id="UP001489004"/>
    </source>
</evidence>
<reference evidence="2 3" key="1">
    <citation type="journal article" date="2024" name="Nat. Commun.">
        <title>Phylogenomics reveals the evolutionary origins of lichenization in chlorophyte algae.</title>
        <authorList>
            <person name="Puginier C."/>
            <person name="Libourel C."/>
            <person name="Otte J."/>
            <person name="Skaloud P."/>
            <person name="Haon M."/>
            <person name="Grisel S."/>
            <person name="Petersen M."/>
            <person name="Berrin J.G."/>
            <person name="Delaux P.M."/>
            <person name="Dal Grande F."/>
            <person name="Keller J."/>
        </authorList>
    </citation>
    <scope>NUCLEOTIDE SEQUENCE [LARGE SCALE GENOMIC DNA]</scope>
    <source>
        <strain evidence="2 3">SAG 2043</strain>
    </source>
</reference>
<evidence type="ECO:0000313" key="2">
    <source>
        <dbReference type="EMBL" id="KAK9815473.1"/>
    </source>
</evidence>
<comment type="caution">
    <text evidence="2">The sequence shown here is derived from an EMBL/GenBank/DDBJ whole genome shotgun (WGS) entry which is preliminary data.</text>
</comment>
<name>A0AAW1Q3R4_9CHLO</name>
<evidence type="ECO:0000256" key="1">
    <source>
        <dbReference type="SAM" id="SignalP"/>
    </source>
</evidence>
<feature type="chain" id="PRO_5043576030" evidence="1">
    <location>
        <begin position="35"/>
        <end position="114"/>
    </location>
</feature>
<proteinExistence type="predicted"/>
<dbReference type="EMBL" id="JALJOR010000006">
    <property type="protein sequence ID" value="KAK9815473.1"/>
    <property type="molecule type" value="Genomic_DNA"/>
</dbReference>
<keyword evidence="1" id="KW-0732">Signal</keyword>
<accession>A0AAW1Q3R4</accession>
<protein>
    <submittedName>
        <fullName evidence="2">Uncharacterized protein</fullName>
    </submittedName>
</protein>
<dbReference type="AlphaFoldDB" id="A0AAW1Q3R4"/>